<evidence type="ECO:0000256" key="3">
    <source>
        <dbReference type="SAM" id="Phobius"/>
    </source>
</evidence>
<dbReference type="Gene3D" id="3.40.50.2000">
    <property type="entry name" value="Glycogen Phosphorylase B"/>
    <property type="match status" value="2"/>
</dbReference>
<dbReference type="SUPFAM" id="SSF53756">
    <property type="entry name" value="UDP-Glycosyltransferase/glycogen phosphorylase"/>
    <property type="match status" value="1"/>
</dbReference>
<dbReference type="CDD" id="cd03784">
    <property type="entry name" value="GT1_Gtf-like"/>
    <property type="match status" value="1"/>
</dbReference>
<dbReference type="AlphaFoldDB" id="A0A0D9NUT3"/>
<sequence>MATMAEVPRTILLVVTTGGFTHAAPVLELGKVLSARGHNIEFATLDGQENWVGGYEFVTKVHLLGPGPTEEQMGSHYLRMRDWDMSRGVATTMESKFMFDSFWPQTYKRLKAIMEDTSSAKPGMIVADFFAEAVKDVHFEYRVPLAVVWPQMPHLMFPCSYIPGEPGFQIEGTLTSEDASMWLRLRNEWVVIQALPQIVKLSRFTRAMRRKAGVGYDLPSPTKPDYLVLVNSFYGLEVPKDLPPLCAPVGPILSDEFPPLDDATDRFLAGHGKTVYVALGTHVILTNHDTAKIVNGLLRLLAEGLVDGVIWAVGRSGRRDMDGGQTFQHQGRTLRLGDLMDGRHPDWLFTLFAPQRAILDSDSVCLYFTHGGGSSANEGVYHGKPMLAMGIFSDQVANMTRLVGAGVAEPLNKFRFTSDELYTKARTMLRDEQGLYARNVLRLRRIARVAARRKHHAADLIEELMYDAELRFQGDRELRPMHLQTADMRMPMYKARNWDLMAAGAVLVASVSGLGITLGRMLWMHRKLVTSSVGSLFSGS</sequence>
<dbReference type="Pfam" id="PF00201">
    <property type="entry name" value="UDPGT"/>
    <property type="match status" value="1"/>
</dbReference>
<organism evidence="4 5">
    <name type="scientific">Metarhizium anisopliae BRIP 53293</name>
    <dbReference type="NCBI Taxonomy" id="1291518"/>
    <lineage>
        <taxon>Eukaryota</taxon>
        <taxon>Fungi</taxon>
        <taxon>Dikarya</taxon>
        <taxon>Ascomycota</taxon>
        <taxon>Pezizomycotina</taxon>
        <taxon>Sordariomycetes</taxon>
        <taxon>Hypocreomycetidae</taxon>
        <taxon>Hypocreales</taxon>
        <taxon>Clavicipitaceae</taxon>
        <taxon>Metarhizium</taxon>
    </lineage>
</organism>
<dbReference type="GO" id="GO:0008194">
    <property type="term" value="F:UDP-glycosyltransferase activity"/>
    <property type="evidence" value="ECO:0007669"/>
    <property type="project" value="InterPro"/>
</dbReference>
<dbReference type="OrthoDB" id="5835829at2759"/>
<dbReference type="PANTHER" id="PTHR48043">
    <property type="entry name" value="EG:EG0003.4 PROTEIN-RELATED"/>
    <property type="match status" value="1"/>
</dbReference>
<keyword evidence="2" id="KW-0808">Transferase</keyword>
<gene>
    <name evidence="4" type="ORF">H634G_07320</name>
</gene>
<keyword evidence="3" id="KW-1133">Transmembrane helix</keyword>
<dbReference type="PANTHER" id="PTHR48043:SF145">
    <property type="entry name" value="FI06409P-RELATED"/>
    <property type="match status" value="1"/>
</dbReference>
<dbReference type="Proteomes" id="UP000054544">
    <property type="component" value="Unassembled WGS sequence"/>
</dbReference>
<evidence type="ECO:0000313" key="4">
    <source>
        <dbReference type="EMBL" id="KJK77581.1"/>
    </source>
</evidence>
<evidence type="ECO:0008006" key="6">
    <source>
        <dbReference type="Google" id="ProtNLM"/>
    </source>
</evidence>
<proteinExistence type="predicted"/>
<reference evidence="5" key="1">
    <citation type="journal article" date="2014" name="BMC Genomics">
        <title>The genome sequence of the biocontrol fungus Metarhizium anisopliae and comparative genomics of Metarhizium species.</title>
        <authorList>
            <person name="Pattemore J.A."/>
            <person name="Hane J.K."/>
            <person name="Williams A.H."/>
            <person name="Wilson B.A."/>
            <person name="Stodart B.J."/>
            <person name="Ash G.J."/>
        </authorList>
    </citation>
    <scope>NUCLEOTIDE SEQUENCE [LARGE SCALE GENOMIC DNA]</scope>
    <source>
        <strain evidence="5">BRIP 53293</strain>
    </source>
</reference>
<dbReference type="EMBL" id="KE384738">
    <property type="protein sequence ID" value="KJK77581.1"/>
    <property type="molecule type" value="Genomic_DNA"/>
</dbReference>
<keyword evidence="5" id="KW-1185">Reference proteome</keyword>
<keyword evidence="3" id="KW-0472">Membrane</keyword>
<protein>
    <recommendedName>
        <fullName evidence="6">UDP-glycosyltransferases domain-containing protein</fullName>
    </recommendedName>
</protein>
<dbReference type="InterPro" id="IPR050271">
    <property type="entry name" value="UDP-glycosyltransferase"/>
</dbReference>
<dbReference type="STRING" id="1291518.A0A0D9NUT3"/>
<evidence type="ECO:0000313" key="5">
    <source>
        <dbReference type="Proteomes" id="UP000054544"/>
    </source>
</evidence>
<keyword evidence="1" id="KW-0328">Glycosyltransferase</keyword>
<keyword evidence="3" id="KW-0812">Transmembrane</keyword>
<accession>A0A0D9NUT3</accession>
<name>A0A0D9NUT3_METAN</name>
<evidence type="ECO:0000256" key="1">
    <source>
        <dbReference type="ARBA" id="ARBA00022676"/>
    </source>
</evidence>
<feature type="transmembrane region" description="Helical" evidence="3">
    <location>
        <begin position="498"/>
        <end position="518"/>
    </location>
</feature>
<dbReference type="InterPro" id="IPR002213">
    <property type="entry name" value="UDP_glucos_trans"/>
</dbReference>
<evidence type="ECO:0000256" key="2">
    <source>
        <dbReference type="ARBA" id="ARBA00022679"/>
    </source>
</evidence>